<dbReference type="PANTHER" id="PTHR30329">
    <property type="entry name" value="STATOR ELEMENT OF FLAGELLAR MOTOR COMPLEX"/>
    <property type="match status" value="1"/>
</dbReference>
<dbReference type="RefSeq" id="WP_086030664.1">
    <property type="nucleotide sequence ID" value="NZ_LAPZ01000007.1"/>
</dbReference>
<accession>A0A1Y2PBQ8</accession>
<reference evidence="4 5" key="1">
    <citation type="submission" date="2015-03" db="EMBL/GenBank/DDBJ databases">
        <title>Genome sequence of Tenacibaculum sp. S2-2, isolated from intestinal microbiota of sea cucumber, Apostichopus japonicas.</title>
        <authorList>
            <person name="Shao Z."/>
            <person name="Wang L."/>
            <person name="Li X."/>
        </authorList>
    </citation>
    <scope>NUCLEOTIDE SEQUENCE [LARGE SCALE GENOMIC DNA]</scope>
    <source>
        <strain evidence="4 5">S2-2</strain>
    </source>
</reference>
<feature type="domain" description="OmpA-like" evidence="3">
    <location>
        <begin position="151"/>
        <end position="273"/>
    </location>
</feature>
<evidence type="ECO:0000313" key="4">
    <source>
        <dbReference type="EMBL" id="OSY87610.1"/>
    </source>
</evidence>
<dbReference type="CDD" id="cd07185">
    <property type="entry name" value="OmpA_C-like"/>
    <property type="match status" value="1"/>
</dbReference>
<feature type="coiled-coil region" evidence="2">
    <location>
        <begin position="31"/>
        <end position="79"/>
    </location>
</feature>
<dbReference type="STRING" id="1635173.WH52_09180"/>
<name>A0A1Y2PBQ8_9FLAO</name>
<evidence type="ECO:0000256" key="2">
    <source>
        <dbReference type="SAM" id="Coils"/>
    </source>
</evidence>
<dbReference type="OrthoDB" id="9815217at2"/>
<dbReference type="PANTHER" id="PTHR30329:SF21">
    <property type="entry name" value="LIPOPROTEIN YIAD-RELATED"/>
    <property type="match status" value="1"/>
</dbReference>
<keyword evidence="1" id="KW-0472">Membrane</keyword>
<dbReference type="InterPro" id="IPR036737">
    <property type="entry name" value="OmpA-like_sf"/>
</dbReference>
<dbReference type="SUPFAM" id="SSF103088">
    <property type="entry name" value="OmpA-like"/>
    <property type="match status" value="1"/>
</dbReference>
<dbReference type="EMBL" id="LAPZ01000007">
    <property type="protein sequence ID" value="OSY87610.1"/>
    <property type="molecule type" value="Genomic_DNA"/>
</dbReference>
<sequence>MKKQIFPIIAISLLAVSCVSKKKYLALEQQYNDTRGNLQKTTLEKENLEAKFAKIEKRVASYNEKINSLKNVNSSLEKENSVKLDLVGNTVISNSLKEKMRETLSKVDPAELANAKTLKDSMNVAVAYNLKKSINTSDLENSDDVNIDIDKTVVMISVSDKMLFNTASYKVKRSAHRLIKKLADVIKSEPSMDVMIEGHTDSRTINNAVLQDNWDLSVKRATSIVRILEKKYGINPSRLIASGRGSSVPLVDNTTRANRARNRRTRIVILPNLDKFFGLLAEEEKIKS</sequence>
<evidence type="ECO:0000259" key="3">
    <source>
        <dbReference type="PROSITE" id="PS51123"/>
    </source>
</evidence>
<keyword evidence="2" id="KW-0175">Coiled coil</keyword>
<organism evidence="4 5">
    <name type="scientific">Tenacibaculum holothuriorum</name>
    <dbReference type="NCBI Taxonomy" id="1635173"/>
    <lineage>
        <taxon>Bacteria</taxon>
        <taxon>Pseudomonadati</taxon>
        <taxon>Bacteroidota</taxon>
        <taxon>Flavobacteriia</taxon>
        <taxon>Flavobacteriales</taxon>
        <taxon>Flavobacteriaceae</taxon>
        <taxon>Tenacibaculum</taxon>
    </lineage>
</organism>
<keyword evidence="5" id="KW-1185">Reference proteome</keyword>
<evidence type="ECO:0000313" key="5">
    <source>
        <dbReference type="Proteomes" id="UP000194221"/>
    </source>
</evidence>
<gene>
    <name evidence="4" type="ORF">WH52_09180</name>
</gene>
<protein>
    <submittedName>
        <fullName evidence="4">Cell envelope biogenesis protein OmpA</fullName>
    </submittedName>
</protein>
<dbReference type="FunCoup" id="A0A1Y2PBQ8">
    <property type="interactions" value="210"/>
</dbReference>
<dbReference type="Gene3D" id="3.30.1330.60">
    <property type="entry name" value="OmpA-like domain"/>
    <property type="match status" value="1"/>
</dbReference>
<dbReference type="InterPro" id="IPR006665">
    <property type="entry name" value="OmpA-like"/>
</dbReference>
<dbReference type="GO" id="GO:0016020">
    <property type="term" value="C:membrane"/>
    <property type="evidence" value="ECO:0007669"/>
    <property type="project" value="UniProtKB-UniRule"/>
</dbReference>
<dbReference type="Proteomes" id="UP000194221">
    <property type="component" value="Unassembled WGS sequence"/>
</dbReference>
<dbReference type="InterPro" id="IPR050330">
    <property type="entry name" value="Bact_OuterMem_StrucFunc"/>
</dbReference>
<dbReference type="Pfam" id="PF00691">
    <property type="entry name" value="OmpA"/>
    <property type="match status" value="1"/>
</dbReference>
<dbReference type="PROSITE" id="PS51123">
    <property type="entry name" value="OMPA_2"/>
    <property type="match status" value="1"/>
</dbReference>
<evidence type="ECO:0000256" key="1">
    <source>
        <dbReference type="PROSITE-ProRule" id="PRU00473"/>
    </source>
</evidence>
<proteinExistence type="predicted"/>
<dbReference type="InParanoid" id="A0A1Y2PBQ8"/>
<comment type="caution">
    <text evidence="4">The sequence shown here is derived from an EMBL/GenBank/DDBJ whole genome shotgun (WGS) entry which is preliminary data.</text>
</comment>
<dbReference type="AlphaFoldDB" id="A0A1Y2PBQ8"/>
<dbReference type="PROSITE" id="PS51257">
    <property type="entry name" value="PROKAR_LIPOPROTEIN"/>
    <property type="match status" value="1"/>
</dbReference>